<reference evidence="3" key="1">
    <citation type="submission" date="2019-10" db="EMBL/GenBank/DDBJ databases">
        <title>Description of Paenibacillus glebae sp. nov.</title>
        <authorList>
            <person name="Carlier A."/>
            <person name="Qi S."/>
        </authorList>
    </citation>
    <scope>NUCLEOTIDE SEQUENCE</scope>
    <source>
        <strain evidence="3">LMG 31456</strain>
    </source>
</reference>
<dbReference type="Proteomes" id="UP000641588">
    <property type="component" value="Unassembled WGS sequence"/>
</dbReference>
<dbReference type="Pfam" id="PF06527">
    <property type="entry name" value="TniQ"/>
    <property type="match status" value="1"/>
</dbReference>
<name>A0A972JYQ1_9BACL</name>
<sequence>MNFFVTTYNDEDIRSIVIRMHMLSAKTQFSDTIRSLFNRSSGKTTVFPENLDYFVNNIFENNNSKYTLEYFINRHTYVPIIRTFKDKEVYIKILSYFQGKRSSTIFFSLLFSFLKDEISFCPQCLIEDYHNGDIYIHRMHQFKNINKCAIHGIDLKSRCPGCNRMLATETSQIYKLECQCGFDFENSSQVKMCTLSEYEKILLDKVDYLLNNEKLLFSEDISDRYRAFAFERGFINSSGKFLNKLILQEVNYILSKLNMDLLDISNKTQYLTHISGDLIVHLCIMEVLFGEAAGFFENNLPEIAMEIPYGSGPWNCQNKYCDFFEEPIIKKCKRSKTKSKDINTILECPICKFTYSILNIPKSPIKILFYGPKWKKEQSKLKNSKAKNKYYRKTLTKVEQNVGVKKTYTFEWFLKLIVIFERTKSINQTAKELGVRHETIKRYVNLYQKHGDAEIFKSLPVYSGYVKEKLNTIKIQILLIMDNNESINRYSISEIIGYNSYYYLLKNDSSWAEHNLPQKRAIKKKKDWQEEDNVLSLKVLNIIDQLKLNPPKGRVGRNTIFKRLGVNDRVNLGKYWDGMPNCTKLIDEFVSWYKEYKRLINV</sequence>
<evidence type="ECO:0000313" key="3">
    <source>
        <dbReference type="EMBL" id="NOU93774.1"/>
    </source>
</evidence>
<comment type="caution">
    <text evidence="3">The sequence shown here is derived from an EMBL/GenBank/DDBJ whole genome shotgun (WGS) entry which is preliminary data.</text>
</comment>
<dbReference type="InterPro" id="IPR032750">
    <property type="entry name" value="TnsD_C"/>
</dbReference>
<dbReference type="Pfam" id="PF15978">
    <property type="entry name" value="TnsD"/>
    <property type="match status" value="1"/>
</dbReference>
<evidence type="ECO:0000259" key="1">
    <source>
        <dbReference type="Pfam" id="PF06527"/>
    </source>
</evidence>
<dbReference type="RefSeq" id="WP_171651984.1">
    <property type="nucleotide sequence ID" value="NZ_WHOD01000050.1"/>
</dbReference>
<accession>A0A972JYQ1</accession>
<dbReference type="InterPro" id="IPR009492">
    <property type="entry name" value="TniQ"/>
</dbReference>
<evidence type="ECO:0000313" key="4">
    <source>
        <dbReference type="Proteomes" id="UP000641588"/>
    </source>
</evidence>
<feature type="domain" description="Transposon Tn7 transposition protein TnsD C-terminal" evidence="2">
    <location>
        <begin position="208"/>
        <end position="584"/>
    </location>
</feature>
<keyword evidence="4" id="KW-1185">Reference proteome</keyword>
<evidence type="ECO:0000259" key="2">
    <source>
        <dbReference type="Pfam" id="PF15978"/>
    </source>
</evidence>
<evidence type="ECO:0008006" key="5">
    <source>
        <dbReference type="Google" id="ProtNLM"/>
    </source>
</evidence>
<feature type="domain" description="TniQ" evidence="1">
    <location>
        <begin position="3"/>
        <end position="155"/>
    </location>
</feature>
<proteinExistence type="predicted"/>
<dbReference type="AlphaFoldDB" id="A0A972JYQ1"/>
<gene>
    <name evidence="3" type="ORF">GC093_11145</name>
</gene>
<dbReference type="EMBL" id="WHOD01000050">
    <property type="protein sequence ID" value="NOU93774.1"/>
    <property type="molecule type" value="Genomic_DNA"/>
</dbReference>
<organism evidence="3 4">
    <name type="scientific">Paenibacillus foliorum</name>
    <dbReference type="NCBI Taxonomy" id="2654974"/>
    <lineage>
        <taxon>Bacteria</taxon>
        <taxon>Bacillati</taxon>
        <taxon>Bacillota</taxon>
        <taxon>Bacilli</taxon>
        <taxon>Bacillales</taxon>
        <taxon>Paenibacillaceae</taxon>
        <taxon>Paenibacillus</taxon>
    </lineage>
</organism>
<protein>
    <recommendedName>
        <fullName evidence="5">Transposon Tn7 transposition protein TnsD C-termianl domain-containing protein</fullName>
    </recommendedName>
</protein>